<organism evidence="4 5">
    <name type="scientific">Falsihalocynthiibacter arcticus</name>
    <dbReference type="NCBI Taxonomy" id="1579316"/>
    <lineage>
        <taxon>Bacteria</taxon>
        <taxon>Pseudomonadati</taxon>
        <taxon>Pseudomonadota</taxon>
        <taxon>Alphaproteobacteria</taxon>
        <taxon>Rhodobacterales</taxon>
        <taxon>Roseobacteraceae</taxon>
        <taxon>Falsihalocynthiibacter</taxon>
    </lineage>
</organism>
<name>A0A126V5T7_9RHOB</name>
<sequence length="217" mass="25314">MRREDREKLIISEAVRFFAECGFEGQTRELAKRMGISHAVIYRHFESKDALIERVYDHIYVKRWNPDWEPLVLDRSLSLQDRLTQFYIEYAARVFDYDWVRIFVSSGLKSYGLTERYLDIIRTKIIRPAAMELRCELDQGANTAPLSEAELELFWGLHGAVFYIAIRKYIYGEPVEIDVRIAVTNTVKTFFNGAISSPQKLEDTVQRYSMLGKIAAP</sequence>
<dbReference type="PRINTS" id="PR00455">
    <property type="entry name" value="HTHTETR"/>
</dbReference>
<feature type="domain" description="HTH tetR-type" evidence="3">
    <location>
        <begin position="4"/>
        <end position="63"/>
    </location>
</feature>
<dbReference type="PROSITE" id="PS50977">
    <property type="entry name" value="HTH_TETR_2"/>
    <property type="match status" value="1"/>
</dbReference>
<keyword evidence="1 2" id="KW-0238">DNA-binding</keyword>
<proteinExistence type="predicted"/>
<dbReference type="AlphaFoldDB" id="A0A126V5T7"/>
<accession>A0A126V5T7</accession>
<feature type="DNA-binding region" description="H-T-H motif" evidence="2">
    <location>
        <begin position="26"/>
        <end position="45"/>
    </location>
</feature>
<evidence type="ECO:0000259" key="3">
    <source>
        <dbReference type="PROSITE" id="PS50977"/>
    </source>
</evidence>
<evidence type="ECO:0000313" key="5">
    <source>
        <dbReference type="Proteomes" id="UP000070371"/>
    </source>
</evidence>
<dbReference type="PANTHER" id="PTHR30055">
    <property type="entry name" value="HTH-TYPE TRANSCRIPTIONAL REGULATOR RUTR"/>
    <property type="match status" value="1"/>
</dbReference>
<dbReference type="PANTHER" id="PTHR30055:SF181">
    <property type="entry name" value="BLR6905 PROTEIN"/>
    <property type="match status" value="1"/>
</dbReference>
<dbReference type="Pfam" id="PF00440">
    <property type="entry name" value="TetR_N"/>
    <property type="match status" value="1"/>
</dbReference>
<dbReference type="GO" id="GO:0000976">
    <property type="term" value="F:transcription cis-regulatory region binding"/>
    <property type="evidence" value="ECO:0007669"/>
    <property type="project" value="TreeGrafter"/>
</dbReference>
<dbReference type="InterPro" id="IPR009057">
    <property type="entry name" value="Homeodomain-like_sf"/>
</dbReference>
<dbReference type="Gene3D" id="1.10.357.10">
    <property type="entry name" value="Tetracycline Repressor, domain 2"/>
    <property type="match status" value="1"/>
</dbReference>
<dbReference type="EMBL" id="CP014327">
    <property type="protein sequence ID" value="AML53642.1"/>
    <property type="molecule type" value="Genomic_DNA"/>
</dbReference>
<evidence type="ECO:0000256" key="1">
    <source>
        <dbReference type="ARBA" id="ARBA00023125"/>
    </source>
</evidence>
<dbReference type="InterPro" id="IPR050109">
    <property type="entry name" value="HTH-type_TetR-like_transc_reg"/>
</dbReference>
<dbReference type="STRING" id="1579316.RC74_11600"/>
<keyword evidence="5" id="KW-1185">Reference proteome</keyword>
<evidence type="ECO:0000313" key="4">
    <source>
        <dbReference type="EMBL" id="AML53642.1"/>
    </source>
</evidence>
<dbReference type="InterPro" id="IPR001647">
    <property type="entry name" value="HTH_TetR"/>
</dbReference>
<dbReference type="GO" id="GO:0003700">
    <property type="term" value="F:DNA-binding transcription factor activity"/>
    <property type="evidence" value="ECO:0007669"/>
    <property type="project" value="TreeGrafter"/>
</dbReference>
<dbReference type="Proteomes" id="UP000070371">
    <property type="component" value="Chromosome"/>
</dbReference>
<dbReference type="SUPFAM" id="SSF46689">
    <property type="entry name" value="Homeodomain-like"/>
    <property type="match status" value="1"/>
</dbReference>
<protein>
    <submittedName>
        <fullName evidence="4">TetR family transcriptional regulator</fullName>
    </submittedName>
</protein>
<dbReference type="KEGG" id="hat:RC74_11600"/>
<evidence type="ECO:0000256" key="2">
    <source>
        <dbReference type="PROSITE-ProRule" id="PRU00335"/>
    </source>
</evidence>
<gene>
    <name evidence="4" type="ORF">RC74_11600</name>
</gene>
<dbReference type="OrthoDB" id="7465645at2"/>
<reference evidence="4 5" key="1">
    <citation type="submission" date="2016-02" db="EMBL/GenBank/DDBJ databases">
        <title>Complete genome sequence of Halocynthiibacter arcticus PAMC 20958t from arctic marine sediment.</title>
        <authorList>
            <person name="Lee Y.M."/>
            <person name="Baek K."/>
            <person name="Lee H.K."/>
            <person name="Shin S.C."/>
        </authorList>
    </citation>
    <scope>NUCLEOTIDE SEQUENCE [LARGE SCALE GENOMIC DNA]</scope>
    <source>
        <strain evidence="4">PAMC 20958</strain>
    </source>
</reference>